<reference evidence="4 5" key="1">
    <citation type="journal article" date="2020" name="G3 (Bethesda)">
        <title>CeMbio - The Caenorhabditis elegans Microbiome Resource.</title>
        <authorList>
            <person name="Dirksen P."/>
            <person name="Assie A."/>
            <person name="Zimmermann J."/>
            <person name="Zhang F."/>
            <person name="Tietje A.M."/>
            <person name="Marsh S.A."/>
            <person name="Felix M.A."/>
            <person name="Shapira M."/>
            <person name="Kaleta C."/>
            <person name="Schulenburg H."/>
            <person name="Samuel B."/>
        </authorList>
    </citation>
    <scope>NUCLEOTIDE SEQUENCE [LARGE SCALE GENOMIC DNA]</scope>
    <source>
        <strain evidence="4 5">BIGb0172</strain>
    </source>
</reference>
<comment type="similarity">
    <text evidence="1">Belongs to the SdhE FAD assembly factor family.</text>
</comment>
<dbReference type="InterPro" id="IPR005631">
    <property type="entry name" value="SDH"/>
</dbReference>
<accession>A0A7G5EGA2</accession>
<keyword evidence="5" id="KW-1185">Reference proteome</keyword>
<dbReference type="RefSeq" id="WP_182327433.1">
    <property type="nucleotide sequence ID" value="NZ_CP058554.1"/>
</dbReference>
<organism evidence="4 5">
    <name type="scientific">Comamonas piscis</name>
    <dbReference type="NCBI Taxonomy" id="1562974"/>
    <lineage>
        <taxon>Bacteria</taxon>
        <taxon>Pseudomonadati</taxon>
        <taxon>Pseudomonadota</taxon>
        <taxon>Betaproteobacteria</taxon>
        <taxon>Burkholderiales</taxon>
        <taxon>Comamonadaceae</taxon>
        <taxon>Comamonas</taxon>
    </lineage>
</organism>
<dbReference type="InterPro" id="IPR036714">
    <property type="entry name" value="SDH_sf"/>
</dbReference>
<dbReference type="EMBL" id="CP058554">
    <property type="protein sequence ID" value="QMV73027.1"/>
    <property type="molecule type" value="Genomic_DNA"/>
</dbReference>
<dbReference type="Pfam" id="PF03937">
    <property type="entry name" value="Sdh5"/>
    <property type="match status" value="1"/>
</dbReference>
<keyword evidence="3" id="KW-0143">Chaperone</keyword>
<dbReference type="SUPFAM" id="SSF109910">
    <property type="entry name" value="YgfY-like"/>
    <property type="match status" value="1"/>
</dbReference>
<dbReference type="AlphaFoldDB" id="A0A7G5EGA2"/>
<evidence type="ECO:0000313" key="5">
    <source>
        <dbReference type="Proteomes" id="UP000515240"/>
    </source>
</evidence>
<evidence type="ECO:0000256" key="2">
    <source>
        <dbReference type="ARBA" id="ARBA00019418"/>
    </source>
</evidence>
<sequence>MMENELLDERARDLLRWRSRRGLVENDIFVEQFFRTYGASLNVRQAHGLTTLMNLADNDLLDLLLKRKELTGDLDTPDVHEVLEMLRSRKQRASLAD</sequence>
<evidence type="ECO:0000256" key="1">
    <source>
        <dbReference type="ARBA" id="ARBA00008571"/>
    </source>
</evidence>
<gene>
    <name evidence="4" type="ORF">HS961_09340</name>
</gene>
<dbReference type="KEGG" id="cpis:HS961_09340"/>
<protein>
    <recommendedName>
        <fullName evidence="2">FAD assembly factor SdhE</fullName>
    </recommendedName>
</protein>
<evidence type="ECO:0000313" key="4">
    <source>
        <dbReference type="EMBL" id="QMV73027.1"/>
    </source>
</evidence>
<evidence type="ECO:0000256" key="3">
    <source>
        <dbReference type="ARBA" id="ARBA00023186"/>
    </source>
</evidence>
<dbReference type="Proteomes" id="UP000515240">
    <property type="component" value="Chromosome"/>
</dbReference>
<dbReference type="Gene3D" id="1.10.150.250">
    <property type="entry name" value="Flavinator of succinate dehydrogenase"/>
    <property type="match status" value="1"/>
</dbReference>
<proteinExistence type="inferred from homology"/>
<name>A0A7G5EGA2_9BURK</name>